<dbReference type="Proteomes" id="UP000179454">
    <property type="component" value="Unassembled WGS sequence"/>
</dbReference>
<reference evidence="5 6" key="1">
    <citation type="submission" date="2019-11" db="EMBL/GenBank/DDBJ databases">
        <title>Whole-genome sequencing of Allorhizobium vitis.</title>
        <authorList>
            <person name="Gan H.M."/>
            <person name="Savka M.A."/>
        </authorList>
    </citation>
    <scope>NUCLEOTIDE SEQUENCE [LARGE SCALE GENOMIC DNA]</scope>
    <source>
        <strain evidence="4 6">RF2/1</strain>
        <strain evidence="3 5">T1/7</strain>
    </source>
</reference>
<evidence type="ECO:0000313" key="5">
    <source>
        <dbReference type="Proteomes" id="UP000179454"/>
    </source>
</evidence>
<evidence type="ECO:0000313" key="4">
    <source>
        <dbReference type="EMBL" id="MUP12040.1"/>
    </source>
</evidence>
<name>A0ABD6HE45_AGRVI</name>
<dbReference type="EMBL" id="MBFA02000014">
    <property type="protein sequence ID" value="MUP12040.1"/>
    <property type="molecule type" value="Genomic_DNA"/>
</dbReference>
<dbReference type="Proteomes" id="UP000179536">
    <property type="component" value="Unassembled WGS sequence"/>
</dbReference>
<dbReference type="GO" id="GO:0016757">
    <property type="term" value="F:glycosyltransferase activity"/>
    <property type="evidence" value="ECO:0007669"/>
    <property type="project" value="UniProtKB-ARBA"/>
</dbReference>
<protein>
    <submittedName>
        <fullName evidence="4">Glycosyltransferase</fullName>
    </submittedName>
</protein>
<dbReference type="InterPro" id="IPR001296">
    <property type="entry name" value="Glyco_trans_1"/>
</dbReference>
<feature type="domain" description="Glycosyl transferase family 1" evidence="1">
    <location>
        <begin position="233"/>
        <end position="381"/>
    </location>
</feature>
<gene>
    <name evidence="4" type="ORF">BBK91_019450</name>
    <name evidence="3" type="ORF">BBL17_019080</name>
</gene>
<keyword evidence="5" id="KW-1185">Reference proteome</keyword>
<dbReference type="PANTHER" id="PTHR12526">
    <property type="entry name" value="GLYCOSYLTRANSFERASE"/>
    <property type="match status" value="1"/>
</dbReference>
<sequence>MCTCCSESFGDAEHWKSIGKDTDEHRGKRLVEENVTDGQEIAGGQRLRILQVLEPSGGGSGRHFIDLCAGLAACGQTVTAVYSPLRAESRFVAELLALPLHEIIALDMHRAVGPWDLASYRALRRLIRDKGPFDIVHGHSSKAGALTRLATLPGRNPPVLYTPHAFRTMDPTLGSKGRLVYGGVERLLGRFFSDRVICVSPDEYHHAVALGIPARTLRIVANGVKYPPGDGRSETRTRFGIAHEQLVFGFIGRLVAQKAPERLIRAFASIADLMPQARLVMIGSGEREAELRAMIQTLGLDGKAQIRSDISGHDAIQAFDILVAPSRYEAMSYAMLEAAAGGLPLVLTSVGGTSVVLENGVNGFAVPNSDEIKPLADAMAAFRDPLTRAQLTAGALSRRNNYRLEKMVAETLAIYRDLLPQTTPCPMIKHETDSRLRTTGDHTTLRLANQIGE</sequence>
<dbReference type="AlphaFoldDB" id="A0ABD6HE45"/>
<dbReference type="SUPFAM" id="SSF53756">
    <property type="entry name" value="UDP-Glycosyltransferase/glycogen phosphorylase"/>
    <property type="match status" value="1"/>
</dbReference>
<feature type="domain" description="Glycosyltransferase subfamily 4-like N-terminal" evidence="2">
    <location>
        <begin position="58"/>
        <end position="224"/>
    </location>
</feature>
<evidence type="ECO:0000259" key="2">
    <source>
        <dbReference type="Pfam" id="PF13439"/>
    </source>
</evidence>
<evidence type="ECO:0000313" key="3">
    <source>
        <dbReference type="EMBL" id="MUO43882.1"/>
    </source>
</evidence>
<evidence type="ECO:0000313" key="6">
    <source>
        <dbReference type="Proteomes" id="UP000179536"/>
    </source>
</evidence>
<comment type="caution">
    <text evidence="4">The sequence shown here is derived from an EMBL/GenBank/DDBJ whole genome shotgun (WGS) entry which is preliminary data.</text>
</comment>
<accession>A0ABD6HE45</accession>
<organism evidence="4 6">
    <name type="scientific">Agrobacterium vitis</name>
    <name type="common">Rhizobium vitis</name>
    <dbReference type="NCBI Taxonomy" id="373"/>
    <lineage>
        <taxon>Bacteria</taxon>
        <taxon>Pseudomonadati</taxon>
        <taxon>Pseudomonadota</taxon>
        <taxon>Alphaproteobacteria</taxon>
        <taxon>Hyphomicrobiales</taxon>
        <taxon>Rhizobiaceae</taxon>
        <taxon>Rhizobium/Agrobacterium group</taxon>
        <taxon>Agrobacterium</taxon>
    </lineage>
</organism>
<evidence type="ECO:0000259" key="1">
    <source>
        <dbReference type="Pfam" id="PF00534"/>
    </source>
</evidence>
<dbReference type="InterPro" id="IPR028098">
    <property type="entry name" value="Glyco_trans_4-like_N"/>
</dbReference>
<proteinExistence type="predicted"/>
<dbReference type="Pfam" id="PF13439">
    <property type="entry name" value="Glyco_transf_4"/>
    <property type="match status" value="1"/>
</dbReference>
<dbReference type="EMBL" id="MBFE02000014">
    <property type="protein sequence ID" value="MUO43882.1"/>
    <property type="molecule type" value="Genomic_DNA"/>
</dbReference>
<dbReference type="Pfam" id="PF00534">
    <property type="entry name" value="Glycos_transf_1"/>
    <property type="match status" value="1"/>
</dbReference>
<dbReference type="Gene3D" id="3.40.50.2000">
    <property type="entry name" value="Glycogen Phosphorylase B"/>
    <property type="match status" value="2"/>
</dbReference>